<gene>
    <name evidence="2" type="ORF">MVEN_00910400</name>
</gene>
<feature type="transmembrane region" description="Helical" evidence="1">
    <location>
        <begin position="75"/>
        <end position="93"/>
    </location>
</feature>
<dbReference type="EMBL" id="JACAZI010000007">
    <property type="protein sequence ID" value="KAF7355822.1"/>
    <property type="molecule type" value="Genomic_DNA"/>
</dbReference>
<sequence length="333" mass="36960">MSSCVHALNSDISGIGVRISYYMQTLFLGCLSVRSGSLDEIAGALYTLMATNTAMAVTGLILGLKPKPEISFQDAVIMLYLLSMGWITVVTALASCNRLSDDTNILQLVSVIQSYVIISFAFAVVAKAASFGENADCNQEAVAVIFRPFSALRHGRIFGWCIIGFIFATYTMITFRDYTARIREMVRGRRVSHNESASPPSVGQGPILGQYFKHSASPVPGVGPLAPKRQSTYYGIPTALVDNQLLVIIFFILVIWAFLVLNTELTIRWYRPTQNDAVTNWQFGQMLPMFLTLLPLINMISAFNKFGIKPTKRVLREVEVSVINDNEFESRQK</sequence>
<evidence type="ECO:0000256" key="1">
    <source>
        <dbReference type="SAM" id="Phobius"/>
    </source>
</evidence>
<keyword evidence="1" id="KW-0472">Membrane</keyword>
<evidence type="ECO:0000313" key="2">
    <source>
        <dbReference type="EMBL" id="KAF7355822.1"/>
    </source>
</evidence>
<feature type="transmembrane region" description="Helical" evidence="1">
    <location>
        <begin position="43"/>
        <end position="63"/>
    </location>
</feature>
<protein>
    <submittedName>
        <fullName evidence="2">Uncharacterized protein</fullName>
    </submittedName>
</protein>
<feature type="transmembrane region" description="Helical" evidence="1">
    <location>
        <begin position="283"/>
        <end position="303"/>
    </location>
</feature>
<comment type="caution">
    <text evidence="2">The sequence shown here is derived from an EMBL/GenBank/DDBJ whole genome shotgun (WGS) entry which is preliminary data.</text>
</comment>
<feature type="transmembrane region" description="Helical" evidence="1">
    <location>
        <begin position="245"/>
        <end position="263"/>
    </location>
</feature>
<feature type="transmembrane region" description="Helical" evidence="1">
    <location>
        <begin position="12"/>
        <end position="31"/>
    </location>
</feature>
<organism evidence="2 3">
    <name type="scientific">Mycena venus</name>
    <dbReference type="NCBI Taxonomy" id="2733690"/>
    <lineage>
        <taxon>Eukaryota</taxon>
        <taxon>Fungi</taxon>
        <taxon>Dikarya</taxon>
        <taxon>Basidiomycota</taxon>
        <taxon>Agaricomycotina</taxon>
        <taxon>Agaricomycetes</taxon>
        <taxon>Agaricomycetidae</taxon>
        <taxon>Agaricales</taxon>
        <taxon>Marasmiineae</taxon>
        <taxon>Mycenaceae</taxon>
        <taxon>Mycena</taxon>
    </lineage>
</organism>
<accession>A0A8H6YCA0</accession>
<keyword evidence="1" id="KW-1133">Transmembrane helix</keyword>
<feature type="transmembrane region" description="Helical" evidence="1">
    <location>
        <begin position="157"/>
        <end position="175"/>
    </location>
</feature>
<keyword evidence="1" id="KW-0812">Transmembrane</keyword>
<proteinExistence type="predicted"/>
<name>A0A8H6YCA0_9AGAR</name>
<evidence type="ECO:0000313" key="3">
    <source>
        <dbReference type="Proteomes" id="UP000620124"/>
    </source>
</evidence>
<keyword evidence="3" id="KW-1185">Reference proteome</keyword>
<feature type="transmembrane region" description="Helical" evidence="1">
    <location>
        <begin position="105"/>
        <end position="126"/>
    </location>
</feature>
<reference evidence="2" key="1">
    <citation type="submission" date="2020-05" db="EMBL/GenBank/DDBJ databases">
        <title>Mycena genomes resolve the evolution of fungal bioluminescence.</title>
        <authorList>
            <person name="Tsai I.J."/>
        </authorList>
    </citation>
    <scope>NUCLEOTIDE SEQUENCE</scope>
    <source>
        <strain evidence="2">CCC161011</strain>
    </source>
</reference>
<dbReference type="OrthoDB" id="5427664at2759"/>
<dbReference type="Proteomes" id="UP000620124">
    <property type="component" value="Unassembled WGS sequence"/>
</dbReference>
<dbReference type="AlphaFoldDB" id="A0A8H6YCA0"/>